<keyword evidence="2 11" id="KW-0813">Transport</keyword>
<evidence type="ECO:0000256" key="3">
    <source>
        <dbReference type="ARBA" id="ARBA00022452"/>
    </source>
</evidence>
<dbReference type="GO" id="GO:0009279">
    <property type="term" value="C:cell outer membrane"/>
    <property type="evidence" value="ECO:0007669"/>
    <property type="project" value="UniProtKB-SubCell"/>
</dbReference>
<keyword evidence="4" id="KW-0410">Iron transport</keyword>
<keyword evidence="7" id="KW-0406">Ion transport</keyword>
<keyword evidence="9 11" id="KW-0472">Membrane</keyword>
<keyword evidence="3 11" id="KW-1134">Transmembrane beta strand</keyword>
<comment type="subcellular location">
    <subcellularLocation>
        <location evidence="1 11">Cell outer membrane</location>
        <topology evidence="1 11">Multi-pass membrane protein</topology>
    </subcellularLocation>
</comment>
<accession>A0A5C6U8M1</accession>
<evidence type="ECO:0000256" key="6">
    <source>
        <dbReference type="ARBA" id="ARBA00023004"/>
    </source>
</evidence>
<comment type="similarity">
    <text evidence="11 12">Belongs to the TonB-dependent receptor family.</text>
</comment>
<evidence type="ECO:0000256" key="2">
    <source>
        <dbReference type="ARBA" id="ARBA00022448"/>
    </source>
</evidence>
<dbReference type="InterPro" id="IPR000531">
    <property type="entry name" value="Beta-barrel_TonB"/>
</dbReference>
<evidence type="ECO:0000256" key="9">
    <source>
        <dbReference type="ARBA" id="ARBA00023136"/>
    </source>
</evidence>
<evidence type="ECO:0000256" key="4">
    <source>
        <dbReference type="ARBA" id="ARBA00022496"/>
    </source>
</evidence>
<protein>
    <submittedName>
        <fullName evidence="17">TonB-dependent receptor</fullName>
    </submittedName>
</protein>
<evidence type="ECO:0000259" key="15">
    <source>
        <dbReference type="Pfam" id="PF00593"/>
    </source>
</evidence>
<evidence type="ECO:0000256" key="12">
    <source>
        <dbReference type="RuleBase" id="RU003357"/>
    </source>
</evidence>
<dbReference type="Pfam" id="PF00593">
    <property type="entry name" value="TonB_dep_Rec_b-barrel"/>
    <property type="match status" value="1"/>
</dbReference>
<evidence type="ECO:0000256" key="14">
    <source>
        <dbReference type="SAM" id="SignalP"/>
    </source>
</evidence>
<dbReference type="CDD" id="cd01347">
    <property type="entry name" value="ligand_gated_channel"/>
    <property type="match status" value="1"/>
</dbReference>
<dbReference type="PANTHER" id="PTHR32552">
    <property type="entry name" value="FERRICHROME IRON RECEPTOR-RELATED"/>
    <property type="match status" value="1"/>
</dbReference>
<keyword evidence="6" id="KW-0408">Iron</keyword>
<keyword evidence="18" id="KW-1185">Reference proteome</keyword>
<keyword evidence="5 11" id="KW-0812">Transmembrane</keyword>
<keyword evidence="14" id="KW-0732">Signal</keyword>
<evidence type="ECO:0000256" key="5">
    <source>
        <dbReference type="ARBA" id="ARBA00022692"/>
    </source>
</evidence>
<feature type="domain" description="TonB-dependent receptor-like beta-barrel" evidence="15">
    <location>
        <begin position="294"/>
        <end position="748"/>
    </location>
</feature>
<dbReference type="AlphaFoldDB" id="A0A5C6U8M1"/>
<dbReference type="SUPFAM" id="SSF56935">
    <property type="entry name" value="Porins"/>
    <property type="match status" value="1"/>
</dbReference>
<feature type="chain" id="PRO_5022832058" evidence="14">
    <location>
        <begin position="28"/>
        <end position="783"/>
    </location>
</feature>
<keyword evidence="17" id="KW-0675">Receptor</keyword>
<evidence type="ECO:0000313" key="18">
    <source>
        <dbReference type="Proteomes" id="UP000321250"/>
    </source>
</evidence>
<sequence length="783" mass="84322">MMMTKRAKYLLMSVSSCPLLSASVAGAQTASPPAVVTAPGASEAPAANAPAATTSAQSADQGGVQDIIVTAQKRQETANRVGMSITAASGDDLKLRGITSAIDLVKIVPGFNFTQSNYGAPVYSLRGVGYYDTSLGAPPAVSVYVDEVLLPFSIMSIGATLDLERVEVLKGPQGTLFGANSTGGAVNYIAAKPTSTFKAGFDATYGNFNRLNVGGFVSGPISDTLKARISFSNEHSGDWQYSYTHDAKRGKSDVFMGRVLLDWTPSDRLKVRINVNGYTDRSDNQAAQLVAVLPSAPAVVKAQPLPPGNNRAADWDDLDPYRRKADFLQASVRVDYDINDAMQLTSITAYDTFDRDSVTSADGTRVQNFAAATPGSSRDFGQELRLSGDIDRVRYVLGGSYSYDNVKDSANALADVSSLPFKKSIGTANQKVNTAAIFGNLDYRFTDTLTLQGGVRYTDLHRKFNGCLYDSGAGDLAATQSAAASRLLGRPVVFPAGSCVTLGPDFLPILDREKLNEDNVSWRAAINWQVTPRALLYANVSHGYKSGAFPVANATNYLQFAAAIQEDVIAYEAGFKLTAFNRTLQLNGAGFYYDYRNKQLRGRRIDEIFGSLNVLVNVPKSSITGGEIQATLRPAKGLTISAGATYVDSKIRGDFLNYDALSQFGNFSGEALPLTPKWQATGDGQYEFALSSEMRAFVGGSINHQGATHAGLGTNPLFAIPSYTLLDARVGIETPDDRWRLVAFVRNITDKYYWTNTFQSGPNVVIKYTGQPRTFGATLSYRY</sequence>
<evidence type="ECO:0000259" key="16">
    <source>
        <dbReference type="Pfam" id="PF07715"/>
    </source>
</evidence>
<dbReference type="EMBL" id="VOQR01000002">
    <property type="protein sequence ID" value="TXC67985.1"/>
    <property type="molecule type" value="Genomic_DNA"/>
</dbReference>
<dbReference type="PANTHER" id="PTHR32552:SF81">
    <property type="entry name" value="TONB-DEPENDENT OUTER MEMBRANE RECEPTOR"/>
    <property type="match status" value="1"/>
</dbReference>
<reference evidence="17 18" key="1">
    <citation type="journal article" date="2013" name="Antonie Van Leeuwenhoek">
        <title>Sphingomonas ginsenosidivorax sp. nov., with the ability to transform ginsenosides.</title>
        <authorList>
            <person name="Jin X.F."/>
            <person name="Kim J.K."/>
            <person name="Liu Q.M."/>
            <person name="Kang M.S."/>
            <person name="He D."/>
            <person name="Jin F.X."/>
            <person name="Kim S.C."/>
            <person name="Im W.T."/>
        </authorList>
    </citation>
    <scope>NUCLEOTIDE SEQUENCE [LARGE SCALE GENOMIC DNA]</scope>
    <source>
        <strain evidence="17 18">KHI67</strain>
    </source>
</reference>
<gene>
    <name evidence="17" type="ORF">FSB78_18550</name>
</gene>
<evidence type="ECO:0000256" key="13">
    <source>
        <dbReference type="SAM" id="MobiDB-lite"/>
    </source>
</evidence>
<dbReference type="GO" id="GO:0006826">
    <property type="term" value="P:iron ion transport"/>
    <property type="evidence" value="ECO:0007669"/>
    <property type="project" value="UniProtKB-KW"/>
</dbReference>
<keyword evidence="10 11" id="KW-0998">Cell outer membrane</keyword>
<dbReference type="InterPro" id="IPR012910">
    <property type="entry name" value="Plug_dom"/>
</dbReference>
<evidence type="ECO:0000313" key="17">
    <source>
        <dbReference type="EMBL" id="TXC67985.1"/>
    </source>
</evidence>
<feature type="domain" description="TonB-dependent receptor plug" evidence="16">
    <location>
        <begin position="80"/>
        <end position="185"/>
    </location>
</feature>
<organism evidence="17 18">
    <name type="scientific">Sphingomonas ginsenosidivorax</name>
    <dbReference type="NCBI Taxonomy" id="862135"/>
    <lineage>
        <taxon>Bacteria</taxon>
        <taxon>Pseudomonadati</taxon>
        <taxon>Pseudomonadota</taxon>
        <taxon>Alphaproteobacteria</taxon>
        <taxon>Sphingomonadales</taxon>
        <taxon>Sphingomonadaceae</taxon>
        <taxon>Sphingomonas</taxon>
    </lineage>
</organism>
<dbReference type="Gene3D" id="2.40.170.20">
    <property type="entry name" value="TonB-dependent receptor, beta-barrel domain"/>
    <property type="match status" value="1"/>
</dbReference>
<dbReference type="PROSITE" id="PS52016">
    <property type="entry name" value="TONB_DEPENDENT_REC_3"/>
    <property type="match status" value="1"/>
</dbReference>
<dbReference type="Proteomes" id="UP000321250">
    <property type="component" value="Unassembled WGS sequence"/>
</dbReference>
<name>A0A5C6U8M1_9SPHN</name>
<dbReference type="Pfam" id="PF07715">
    <property type="entry name" value="Plug"/>
    <property type="match status" value="1"/>
</dbReference>
<dbReference type="InterPro" id="IPR036942">
    <property type="entry name" value="Beta-barrel_TonB_sf"/>
</dbReference>
<evidence type="ECO:0000256" key="11">
    <source>
        <dbReference type="PROSITE-ProRule" id="PRU01360"/>
    </source>
</evidence>
<comment type="caution">
    <text evidence="17">The sequence shown here is derived from an EMBL/GenBank/DDBJ whole genome shotgun (WGS) entry which is preliminary data.</text>
</comment>
<evidence type="ECO:0000256" key="10">
    <source>
        <dbReference type="ARBA" id="ARBA00023237"/>
    </source>
</evidence>
<feature type="region of interest" description="Disordered" evidence="13">
    <location>
        <begin position="32"/>
        <end position="59"/>
    </location>
</feature>
<evidence type="ECO:0000256" key="8">
    <source>
        <dbReference type="ARBA" id="ARBA00023077"/>
    </source>
</evidence>
<feature type="signal peptide" evidence="14">
    <location>
        <begin position="1"/>
        <end position="27"/>
    </location>
</feature>
<evidence type="ECO:0000256" key="7">
    <source>
        <dbReference type="ARBA" id="ARBA00023065"/>
    </source>
</evidence>
<proteinExistence type="inferred from homology"/>
<keyword evidence="8 12" id="KW-0798">TonB box</keyword>
<evidence type="ECO:0000256" key="1">
    <source>
        <dbReference type="ARBA" id="ARBA00004571"/>
    </source>
</evidence>
<dbReference type="InterPro" id="IPR039426">
    <property type="entry name" value="TonB-dep_rcpt-like"/>
</dbReference>
<feature type="compositionally biased region" description="Low complexity" evidence="13">
    <location>
        <begin position="37"/>
        <end position="59"/>
    </location>
</feature>